<reference evidence="2" key="1">
    <citation type="journal article" date="2023" name="Front. Mar. Sci.">
        <title>A new Merluccius polli reference genome to investigate the effects of global change in West African waters.</title>
        <authorList>
            <person name="Mateo J.L."/>
            <person name="Blanco-Fernandez C."/>
            <person name="Garcia-Vazquez E."/>
            <person name="Machado-Schiaffino G."/>
        </authorList>
    </citation>
    <scope>NUCLEOTIDE SEQUENCE</scope>
    <source>
        <strain evidence="2">C29</strain>
        <tissue evidence="2">Fin</tissue>
    </source>
</reference>
<sequence length="140" mass="15708">MTRCVYRAYRLGRPIYPSYIWVDAPTCDVTGGQEWLITLSPGGRLKVVERRRVISVIFPMQALSSSRLNREPDYQDSYARHTVAPRAPRPSTAPHRLHMLPDSGPADPGSDRLPQPTSQASSPEGGAHGKHFITRKVLRY</sequence>
<organism evidence="2 3">
    <name type="scientific">Merluccius polli</name>
    <name type="common">Benguela hake</name>
    <name type="synonym">Merluccius cadenati</name>
    <dbReference type="NCBI Taxonomy" id="89951"/>
    <lineage>
        <taxon>Eukaryota</taxon>
        <taxon>Metazoa</taxon>
        <taxon>Chordata</taxon>
        <taxon>Craniata</taxon>
        <taxon>Vertebrata</taxon>
        <taxon>Euteleostomi</taxon>
        <taxon>Actinopterygii</taxon>
        <taxon>Neopterygii</taxon>
        <taxon>Teleostei</taxon>
        <taxon>Neoteleostei</taxon>
        <taxon>Acanthomorphata</taxon>
        <taxon>Zeiogadaria</taxon>
        <taxon>Gadariae</taxon>
        <taxon>Gadiformes</taxon>
        <taxon>Gadoidei</taxon>
        <taxon>Merlucciidae</taxon>
        <taxon>Merluccius</taxon>
    </lineage>
</organism>
<evidence type="ECO:0000313" key="2">
    <source>
        <dbReference type="EMBL" id="KAK0134889.1"/>
    </source>
</evidence>
<accession>A0AA47M798</accession>
<name>A0AA47M798_MERPO</name>
<evidence type="ECO:0000313" key="3">
    <source>
        <dbReference type="Proteomes" id="UP001174136"/>
    </source>
</evidence>
<gene>
    <name evidence="2" type="ORF">N1851_029392</name>
</gene>
<comment type="caution">
    <text evidence="2">The sequence shown here is derived from an EMBL/GenBank/DDBJ whole genome shotgun (WGS) entry which is preliminary data.</text>
</comment>
<proteinExistence type="predicted"/>
<protein>
    <submittedName>
        <fullName evidence="2">Uncharacterized protein</fullName>
    </submittedName>
</protein>
<feature type="region of interest" description="Disordered" evidence="1">
    <location>
        <begin position="66"/>
        <end position="133"/>
    </location>
</feature>
<dbReference type="EMBL" id="JAOPHQ010005543">
    <property type="protein sequence ID" value="KAK0134889.1"/>
    <property type="molecule type" value="Genomic_DNA"/>
</dbReference>
<keyword evidence="3" id="KW-1185">Reference proteome</keyword>
<dbReference type="AlphaFoldDB" id="A0AA47M798"/>
<dbReference type="Proteomes" id="UP001174136">
    <property type="component" value="Unassembled WGS sequence"/>
</dbReference>
<evidence type="ECO:0000256" key="1">
    <source>
        <dbReference type="SAM" id="MobiDB-lite"/>
    </source>
</evidence>